<dbReference type="GO" id="GO:0047570">
    <property type="term" value="F:3-oxoadipate enol-lactonase activity"/>
    <property type="evidence" value="ECO:0007669"/>
    <property type="project" value="UniProtKB-EC"/>
</dbReference>
<dbReference type="AlphaFoldDB" id="V4QZ77"/>
<evidence type="ECO:0000313" key="2">
    <source>
        <dbReference type="Proteomes" id="UP000017819"/>
    </source>
</evidence>
<reference evidence="1 2" key="1">
    <citation type="journal article" date="2014" name="Genome Announc.">
        <title>Draft Genome Sequence of Lutibaculum baratangense Strain AMV1T, Isolated from a Mud Volcano in Andamans, India.</title>
        <authorList>
            <person name="Singh A."/>
            <person name="Sreenivas A."/>
            <person name="Sathyanarayana Reddy G."/>
            <person name="Pinnaka A.K."/>
            <person name="Shivaji S."/>
        </authorList>
    </citation>
    <scope>NUCLEOTIDE SEQUENCE [LARGE SCALE GENOMIC DNA]</scope>
    <source>
        <strain evidence="1 2">AMV1</strain>
    </source>
</reference>
<dbReference type="Proteomes" id="UP000017819">
    <property type="component" value="Unassembled WGS sequence"/>
</dbReference>
<organism evidence="1 2">
    <name type="scientific">Lutibaculum baratangense AMV1</name>
    <dbReference type="NCBI Taxonomy" id="631454"/>
    <lineage>
        <taxon>Bacteria</taxon>
        <taxon>Pseudomonadati</taxon>
        <taxon>Pseudomonadota</taxon>
        <taxon>Alphaproteobacteria</taxon>
        <taxon>Hyphomicrobiales</taxon>
        <taxon>Tepidamorphaceae</taxon>
        <taxon>Lutibaculum</taxon>
    </lineage>
</organism>
<keyword evidence="2" id="KW-1185">Reference proteome</keyword>
<comment type="caution">
    <text evidence="1">The sequence shown here is derived from an EMBL/GenBank/DDBJ whole genome shotgun (WGS) entry which is preliminary data.</text>
</comment>
<sequence length="136" mass="15351">MTSRLALLRKDGIGAVTGAATDRWFTEEFARKHPEKIASRIEELMANDLESYIEAYRVFGESEMAPRLHEITHPTLVLTGEFDIGSNTRMARFMHDTIPQSELVILPELKHSILVEASDLVADHLIRFFGEPARAS</sequence>
<accession>V4QZ77</accession>
<proteinExistence type="predicted"/>
<dbReference type="Gene3D" id="3.40.50.1820">
    <property type="entry name" value="alpha/beta hydrolase"/>
    <property type="match status" value="1"/>
</dbReference>
<dbReference type="STRING" id="631454.N177_2051"/>
<dbReference type="SUPFAM" id="SSF53474">
    <property type="entry name" value="alpha/beta-Hydrolases"/>
    <property type="match status" value="1"/>
</dbReference>
<gene>
    <name evidence="1" type="ORF">N177_2051</name>
</gene>
<dbReference type="eggNOG" id="COG2267">
    <property type="taxonomic scope" value="Bacteria"/>
</dbReference>
<dbReference type="EMBL" id="AWXZ01000028">
    <property type="protein sequence ID" value="ESR25052.1"/>
    <property type="molecule type" value="Genomic_DNA"/>
</dbReference>
<protein>
    <submittedName>
        <fullName evidence="1">Beta-ketoadipate enol-lactone hydrolase</fullName>
        <ecNumber evidence="1">3.1.1.24</ecNumber>
    </submittedName>
</protein>
<keyword evidence="1" id="KW-0378">Hydrolase</keyword>
<name>V4QZ77_9HYPH</name>
<dbReference type="InterPro" id="IPR029058">
    <property type="entry name" value="AB_hydrolase_fold"/>
</dbReference>
<dbReference type="EC" id="3.1.1.24" evidence="1"/>
<evidence type="ECO:0000313" key="1">
    <source>
        <dbReference type="EMBL" id="ESR25052.1"/>
    </source>
</evidence>